<dbReference type="RefSeq" id="WP_152235440.1">
    <property type="nucleotide sequence ID" value="NZ_JBHSKZ010000057.1"/>
</dbReference>
<dbReference type="Gene3D" id="2.60.40.1080">
    <property type="match status" value="1"/>
</dbReference>
<dbReference type="InterPro" id="IPR029052">
    <property type="entry name" value="Metallo-depent_PP-like"/>
</dbReference>
<dbReference type="SUPFAM" id="SSF49373">
    <property type="entry name" value="Invasin/intimin cell-adhesion fragments"/>
    <property type="match status" value="1"/>
</dbReference>
<accession>A0A6I1GE86</accession>
<evidence type="ECO:0000259" key="2">
    <source>
        <dbReference type="SMART" id="SM00635"/>
    </source>
</evidence>
<dbReference type="GO" id="GO:0016787">
    <property type="term" value="F:hydrolase activity"/>
    <property type="evidence" value="ECO:0007669"/>
    <property type="project" value="InterPro"/>
</dbReference>
<reference evidence="3 4" key="1">
    <citation type="submission" date="2019-09" db="EMBL/GenBank/DDBJ databases">
        <title>Characterization of the phylogenetic diversity of two novel species belonging to the genus Bifidobacterium: Bifidobacterium cebidarum sp. nov. and Bifidobacterium leontopitheci sp. nov.</title>
        <authorList>
            <person name="Lugli G.A."/>
            <person name="Duranti S."/>
            <person name="Milani C."/>
            <person name="Turroni F."/>
            <person name="Ventura M."/>
        </authorList>
    </citation>
    <scope>NUCLEOTIDE SEQUENCE [LARGE SCALE GENOMIC DNA]</scope>
    <source>
        <strain evidence="3 4">LMG 31471</strain>
    </source>
</reference>
<feature type="signal peptide" evidence="1">
    <location>
        <begin position="1"/>
        <end position="41"/>
    </location>
</feature>
<feature type="domain" description="BIG2" evidence="2">
    <location>
        <begin position="1755"/>
        <end position="1836"/>
    </location>
</feature>
<keyword evidence="1" id="KW-0732">Signal</keyword>
<dbReference type="InterPro" id="IPR003343">
    <property type="entry name" value="Big_2"/>
</dbReference>
<dbReference type="InterPro" id="IPR004843">
    <property type="entry name" value="Calcineurin-like_PHP"/>
</dbReference>
<name>A0A6I1GE86_9BIFI</name>
<evidence type="ECO:0000313" key="3">
    <source>
        <dbReference type="EMBL" id="KAB7789002.1"/>
    </source>
</evidence>
<dbReference type="Pfam" id="PF02368">
    <property type="entry name" value="Big_2"/>
    <property type="match status" value="1"/>
</dbReference>
<proteinExistence type="predicted"/>
<dbReference type="Pfam" id="PF00149">
    <property type="entry name" value="Metallophos"/>
    <property type="match status" value="2"/>
</dbReference>
<dbReference type="PANTHER" id="PTHR43143:SF1">
    <property type="entry name" value="SERINE_THREONINE-PROTEIN PHOSPHATASE CPPED1"/>
    <property type="match status" value="1"/>
</dbReference>
<evidence type="ECO:0000313" key="4">
    <source>
        <dbReference type="Proteomes" id="UP000441772"/>
    </source>
</evidence>
<evidence type="ECO:0000256" key="1">
    <source>
        <dbReference type="SAM" id="SignalP"/>
    </source>
</evidence>
<dbReference type="InterPro" id="IPR051918">
    <property type="entry name" value="STPP_CPPED1"/>
</dbReference>
<protein>
    <submittedName>
        <fullName evidence="3">Calcineurin-like phosphoesterase</fullName>
    </submittedName>
</protein>
<comment type="caution">
    <text evidence="3">The sequence shown here is derived from an EMBL/GenBank/DDBJ whole genome shotgun (WGS) entry which is preliminary data.</text>
</comment>
<dbReference type="SMART" id="SM00635">
    <property type="entry name" value="BID_2"/>
    <property type="match status" value="1"/>
</dbReference>
<keyword evidence="4" id="KW-1185">Reference proteome</keyword>
<feature type="chain" id="PRO_5026183315" evidence="1">
    <location>
        <begin position="42"/>
        <end position="2167"/>
    </location>
</feature>
<dbReference type="SUPFAM" id="SSF56300">
    <property type="entry name" value="Metallo-dependent phosphatases"/>
    <property type="match status" value="2"/>
</dbReference>
<dbReference type="Gene3D" id="3.60.21.10">
    <property type="match status" value="2"/>
</dbReference>
<sequence>MNAAIMRVMRTLTAANRRITGLLLAVATMIAMAVPSGIAMAAPAATQTQPAAATQTAAAQAAAPADTKAAAAETPAGPDNKAAGTAKIGVLSDTHYYPANYADDNDDFHDYVGGDPKLLEESNAISEQAVQMIIKDHPDYVLVTGDLTKDGEQQAEYDIAAKFREIETKTAEKYGEKNATKVFVINGNHDIYNTDAWNFHEGTGQREPAPSIKDSEGHTFIGNDPHFQTTDSTGKAITQGATDPAYFRYVMRDFGYDEAAQQDKADRAANSSAPSHFFHNPGNDNTDFNSADHYRTADGTPKAVAGELSYYVDEGDYRFIAIDSGRYSPDAETGYDYNEHVTAGRVDPTLLPWIASVTKDADAKGKTVIGFLHHGIVPHFVNEDKTLNEYVVDNWQQVASTLADAGMRWVFTGHMHANDRADYVSPKGNPLVDIQTGALASYGTPVRYVTFYRGQKLPAETAGGNGERHAETMDVKTVSVGRDPENPSKHVTLTVHCGYGVTLPADPSGRWTQCNTADNTQQINDLEAYTKQKLYGSGLITNMAVGTVRPMLEKIGKQGLQNYLAKEQPDFDLKQTVLDYLREYMASPMTITGGMYTAQAWYANGGLHLKGIGGVAQLLGETTISDDEIMAIVGDLMSQIDTQYLQQPDYLAGVIKQVVDKISAMQPVAGSDYALVAMVSDLMTNHLQGAENTSGVNRDKIAAASAAIKKGNLVKDIINLLLETIVPQGGNGVLDHITSTLTVRWNLGLSGLWLTVLNLATSNGNLKSTLDTFGFNAAKIRSIVDDKVNEYMSPSFLTGMGGIIGTIIDQMSTDSVGEDDVENSGKAVTIAYTGHKTPFDPDDTAAGSGQPTQISMSLGKDTVKDRAFRWYARSFYDTSKVDEKTHAYDTVTEPGKVQVCRDAGCDSVISTVDATAEQVVKPKTLLNLGLTSGYGKDFYTKYSAQVTGLTVGQPYYYRVSSGDFWSSTTRFVTGSSDDTKDSFSFLNVDDSQGMTQSDYDTYHKTLTAAQSQLPGTAFTVHGGDVVDEGSNEDYWTWLLDGDQERSMAVTAATGNHEDKSHVEGVSDPNSIMSHFNIQNLDVPDQDQTSGTYYSYTYKNALFVVLNSNDLAADDSISSGQMAWAQKTVSSSDAKWKIIVLHKSPYSNGPHHADADVVAIRAQLTKFAANNHIDLVLSGHDHTYNRTDFLDRNGKKTAVTTKTQAFQGQNFQVAQNPNGVVYAIAGTAGVKNYEQHDDPAVESAVSLALNVPAYAGVNIDGDTLYYRAYKVENGASQQIDSFAISKAATAEKTAAEKVIDQIAALPAASDVETGDEAAIVAAETAYNALSAADKAKVTNHDKLVADRAALDALKAADSGQTVNACDAGSFKSALGNAGVSKIVLCGDFEIESGWFVNDSRRVYLNHPVTIVGDGRAHTIAYAEIGVNDNARLVLDGTNGGITINDVRAGGSIWTSAQPVVLGTNATLITRGTVTLQTKYGTGSDNGYAVNVSGAGANAIIGKGTTLIGAGDGGYGLKVGQASGSATIDGGQIYGFGPAGVNSGSYGGVLNNGRLTVNDGTVSSVDSRAGSTLTINGGTFKDISGGEVNQSARVVVGSGVNAYITGGSIEPLGGQSILNNGTVSMMPDAAGNLALGNGLAVKPFVGTVASRNSRDASAAYVKLGDGRFGERDGIYQAGDAGVSSLESLAADAAAAKRLTDSKSADGADGNATITATLPAGSSTVYAKLLINGHGVDGITGGGEYWVYGKSAAFENNPVTAVVIDSADPFVANLNNSTTFGLSAHVEPDNAHDLSLDWTSSDESTVTVDDATGIARVLKPGDVTVTAKSKTYPDAKSDSTEFIAVKPTISGTNGEMGEETAKLGLSASTGIDGSGSGSDATIGKHKVSWQWSVDRTDIATIDPATGVLTKSGTGESGTVTVIARLVLDGTATDATAFRTIKVTSLAAGQYMVEWYKHQGGQASFPELPADKWTAPAAPSGKVFAGWYADPAFKDPYMKTSGKAYAKFVDAKLMGLAAQVPAGLDVKKTQATYLRAMSTMDTKRYAQAGFDFHIPAVDGVAAHTVTLTTDMVWNRADLKGSGNGYYTPQDANGFGYDFGPSAQYWTVAFLTKIPQAYFDKDMIVDVWWKTLDGTTVHTPHTQPDGTVGYRLNIAELAGQSSGASQLKSARQ</sequence>
<dbReference type="PANTHER" id="PTHR43143">
    <property type="entry name" value="METALLOPHOSPHOESTERASE, CALCINEURIN SUPERFAMILY"/>
    <property type="match status" value="1"/>
</dbReference>
<gene>
    <name evidence="3" type="ORF">F7D09_2042</name>
</gene>
<dbReference type="EMBL" id="WBVT01000055">
    <property type="protein sequence ID" value="KAB7789002.1"/>
    <property type="molecule type" value="Genomic_DNA"/>
</dbReference>
<dbReference type="InterPro" id="IPR008964">
    <property type="entry name" value="Invasin/intimin_cell_adhesion"/>
</dbReference>
<organism evidence="3 4">
    <name type="scientific">Bifidobacterium leontopitheci</name>
    <dbReference type="NCBI Taxonomy" id="2650774"/>
    <lineage>
        <taxon>Bacteria</taxon>
        <taxon>Bacillati</taxon>
        <taxon>Actinomycetota</taxon>
        <taxon>Actinomycetes</taxon>
        <taxon>Bifidobacteriales</taxon>
        <taxon>Bifidobacteriaceae</taxon>
        <taxon>Bifidobacterium</taxon>
    </lineage>
</organism>
<dbReference type="Proteomes" id="UP000441772">
    <property type="component" value="Unassembled WGS sequence"/>
</dbReference>